<dbReference type="eggNOG" id="COG3153">
    <property type="taxonomic scope" value="Bacteria"/>
</dbReference>
<dbReference type="RefSeq" id="WP_040010410.1">
    <property type="nucleotide sequence ID" value="NZ_CP009574.1"/>
</dbReference>
<feature type="domain" description="N-acetyltransferase" evidence="1">
    <location>
        <begin position="3"/>
        <end position="149"/>
    </location>
</feature>
<sequence>MNINVRYERLEDQELIYRLISQAFETADEEKLVRLLHTDHQSLISLVAEIDNKIVGQIILSKMNTESDNGLEIYGLAPMCVAPEYQSKGIGTKLVEAVIQEAKQNNIDAIFVLGHPNYYPRFGFKPTKDYQIKCQYDVPVDVFMVLDLSNKLNLLKNQTVFYAEEFSKVF</sequence>
<organism evidence="2 3">
    <name type="scientific">Candidatus Francisella endociliophora</name>
    <dbReference type="NCBI Taxonomy" id="653937"/>
    <lineage>
        <taxon>Bacteria</taxon>
        <taxon>Pseudomonadati</taxon>
        <taxon>Pseudomonadota</taxon>
        <taxon>Gammaproteobacteria</taxon>
        <taxon>Thiotrichales</taxon>
        <taxon>Francisellaceae</taxon>
        <taxon>Francisella</taxon>
    </lineage>
</organism>
<dbReference type="GO" id="GO:0016747">
    <property type="term" value="F:acyltransferase activity, transferring groups other than amino-acyl groups"/>
    <property type="evidence" value="ECO:0007669"/>
    <property type="project" value="InterPro"/>
</dbReference>
<evidence type="ECO:0000259" key="1">
    <source>
        <dbReference type="PROSITE" id="PS51186"/>
    </source>
</evidence>
<evidence type="ECO:0000313" key="2">
    <source>
        <dbReference type="EMBL" id="AIT10035.1"/>
    </source>
</evidence>
<dbReference type="PANTHER" id="PTHR43617:SF2">
    <property type="entry name" value="UPF0039 PROTEIN SLL0451"/>
    <property type="match status" value="1"/>
</dbReference>
<evidence type="ECO:0000313" key="3">
    <source>
        <dbReference type="Proteomes" id="UP000029672"/>
    </source>
</evidence>
<dbReference type="PROSITE" id="PS51186">
    <property type="entry name" value="GNAT"/>
    <property type="match status" value="1"/>
</dbReference>
<dbReference type="Proteomes" id="UP000029672">
    <property type="component" value="Chromosome"/>
</dbReference>
<dbReference type="SUPFAM" id="SSF55729">
    <property type="entry name" value="Acyl-CoA N-acyltransferases (Nat)"/>
    <property type="match status" value="1"/>
</dbReference>
<dbReference type="OrthoDB" id="9797178at2"/>
<dbReference type="InterPro" id="IPR000182">
    <property type="entry name" value="GNAT_dom"/>
</dbReference>
<dbReference type="Gene3D" id="3.40.630.30">
    <property type="match status" value="1"/>
</dbReference>
<dbReference type="CDD" id="cd04301">
    <property type="entry name" value="NAT_SF"/>
    <property type="match status" value="1"/>
</dbReference>
<keyword evidence="3" id="KW-1185">Reference proteome</keyword>
<dbReference type="PANTHER" id="PTHR43617">
    <property type="entry name" value="L-AMINO ACID N-ACETYLTRANSFERASE"/>
    <property type="match status" value="1"/>
</dbReference>
<dbReference type="HOGENOM" id="CLU_081840_3_2_6"/>
<dbReference type="EMBL" id="CP009574">
    <property type="protein sequence ID" value="AIT10035.1"/>
    <property type="molecule type" value="Genomic_DNA"/>
</dbReference>
<proteinExistence type="predicted"/>
<dbReference type="STRING" id="1547445.LO80_08660"/>
<dbReference type="Pfam" id="PF00583">
    <property type="entry name" value="Acetyltransf_1"/>
    <property type="match status" value="1"/>
</dbReference>
<protein>
    <submittedName>
        <fullName evidence="2">Acetyltransferase</fullName>
    </submittedName>
</protein>
<gene>
    <name evidence="2" type="ORF">LO80_08660</name>
</gene>
<dbReference type="KEGG" id="frf:LO80_08660"/>
<reference evidence="2 3" key="1">
    <citation type="submission" date="2014-10" db="EMBL/GenBank/DDBJ databases">
        <title>Whole genome sequence of Francisella endociliophora strain FSC1006, isolated from a laboratory culture of the marine ciliate Euplotes raikovi.</title>
        <authorList>
            <person name="Granberg M."/>
            <person name="Backman S."/>
            <person name="Lundmark E."/>
            <person name="Nilsson E."/>
            <person name="Karlsson E."/>
            <person name="Thelaus J."/>
            <person name="Ohrman C."/>
            <person name="Larkeryd A."/>
            <person name="Stenberg P."/>
        </authorList>
    </citation>
    <scope>NUCLEOTIDE SEQUENCE [LARGE SCALE GENOMIC DNA]</scope>
    <source>
        <strain evidence="2 3">FSC1006</strain>
    </source>
</reference>
<dbReference type="AlphaFoldDB" id="A0A097ER34"/>
<name>A0A097ER34_9GAMM</name>
<accession>A0A097ER34</accession>
<dbReference type="InterPro" id="IPR050276">
    <property type="entry name" value="MshD_Acetyltransferase"/>
</dbReference>
<dbReference type="InterPro" id="IPR016181">
    <property type="entry name" value="Acyl_CoA_acyltransferase"/>
</dbReference>